<comment type="caution">
    <text evidence="2">The sequence shown here is derived from an EMBL/GenBank/DDBJ whole genome shotgun (WGS) entry which is preliminary data.</text>
</comment>
<dbReference type="OrthoDB" id="411361at2"/>
<dbReference type="CDD" id="cd00063">
    <property type="entry name" value="FN3"/>
    <property type="match status" value="1"/>
</dbReference>
<dbReference type="EMBL" id="JWHR01000087">
    <property type="protein sequence ID" value="KHS57205.1"/>
    <property type="molecule type" value="Genomic_DNA"/>
</dbReference>
<dbReference type="InterPro" id="IPR027954">
    <property type="entry name" value="Transcobalamin-like_C"/>
</dbReference>
<dbReference type="SUPFAM" id="SSF49265">
    <property type="entry name" value="Fibronectin type III"/>
    <property type="match status" value="1"/>
</dbReference>
<protein>
    <recommendedName>
        <fullName evidence="1">Fibronectin type-III domain-containing protein</fullName>
    </recommendedName>
</protein>
<accession>A0A0B3WRP8</accession>
<feature type="domain" description="Fibronectin type-III" evidence="1">
    <location>
        <begin position="416"/>
        <end position="512"/>
    </location>
</feature>
<dbReference type="Pfam" id="PF14478">
    <property type="entry name" value="DUF4430"/>
    <property type="match status" value="1"/>
</dbReference>
<dbReference type="STRING" id="1577792.QX51_09630"/>
<sequence>MKRAKSILGRMLSVLMALVLTFVMSFVMPQNAEAASSPKGYVTVSMEKFTLGLGYIIEPVRVPIYEGDTGAKVITRLIDENLGKGSYEYTGSIGNQSGVVGQTFYLASVRDKDKRDAKIPKYILDVCDEPYGRDRDEWLGEFDYTFMSGWMYAVNNWFPNYGSGSYKLKDGDVMRWQYTVWGYGADLGSTFMSDDGGTDALIDAANKDDLTTAVAKINSSDMKEHILQDKNVKSAYNKAYRVLQDMESKQSEVNATLATLNKALDNAKKPKILSLNKIVDQEYTGKEIKPSVTVKDGNKTLKLGTDYKVSYSDNKNVGSATVTVTGIGNYEGYIGKAKFKIVRKKEFSVYSISDKSYTGKEIKPTVTVKDGSKTLKLGTDYTVSYSNNKNIGSAIATVTGKNSYKGFSKKVTFKIEPRKVKNVKATSTTSSVKLTWDKVSEATGYRIYRYNSKTKSYDYISKVAKNSTTYYTNSKRSSATSYTYKVRAYKTVSGKIYYGNFSDSKKITTKPLTPSIKLSTGSKKIKVSWNKISGSTGYEVYRATSKSGKYSKIKTVTKGSTLSYTNIKLSKGKTYYYKVKAYKTVDGKKVYSSYSSVKYAKAK</sequence>
<gene>
    <name evidence="2" type="ORF">QX51_09630</name>
</gene>
<keyword evidence="3" id="KW-1185">Reference proteome</keyword>
<reference evidence="2 3" key="1">
    <citation type="submission" date="2014-12" db="EMBL/GenBank/DDBJ databases">
        <title>Draft genome sequence of Terrisporobacter sp. 08-306576, isolated from the blood culture of a bacteremia patient.</title>
        <authorList>
            <person name="Lund L.C."/>
            <person name="Sydenham T.V."/>
            <person name="Hogh S.V."/>
            <person name="Skov M.N."/>
            <person name="Kemp M."/>
            <person name="Justesen U.S."/>
        </authorList>
    </citation>
    <scope>NUCLEOTIDE SEQUENCE [LARGE SCALE GENOMIC DNA]</scope>
    <source>
        <strain evidence="2 3">08-306576</strain>
    </source>
</reference>
<evidence type="ECO:0000313" key="2">
    <source>
        <dbReference type="EMBL" id="KHS57205.1"/>
    </source>
</evidence>
<organism evidence="2 3">
    <name type="scientific">Terrisporobacter othiniensis</name>
    <dbReference type="NCBI Taxonomy" id="1577792"/>
    <lineage>
        <taxon>Bacteria</taxon>
        <taxon>Bacillati</taxon>
        <taxon>Bacillota</taxon>
        <taxon>Clostridia</taxon>
        <taxon>Peptostreptococcales</taxon>
        <taxon>Peptostreptococcaceae</taxon>
        <taxon>Terrisporobacter</taxon>
    </lineage>
</organism>
<dbReference type="InterPro" id="IPR036116">
    <property type="entry name" value="FN3_sf"/>
</dbReference>
<dbReference type="Proteomes" id="UP000031189">
    <property type="component" value="Unassembled WGS sequence"/>
</dbReference>
<proteinExistence type="predicted"/>
<dbReference type="InterPro" id="IPR003961">
    <property type="entry name" value="FN3_dom"/>
</dbReference>
<dbReference type="Gene3D" id="2.60.40.10">
    <property type="entry name" value="Immunoglobulins"/>
    <property type="match status" value="2"/>
</dbReference>
<evidence type="ECO:0000259" key="1">
    <source>
        <dbReference type="PROSITE" id="PS50853"/>
    </source>
</evidence>
<dbReference type="SMART" id="SM00060">
    <property type="entry name" value="FN3"/>
    <property type="match status" value="2"/>
</dbReference>
<dbReference type="InterPro" id="IPR013783">
    <property type="entry name" value="Ig-like_fold"/>
</dbReference>
<dbReference type="RefSeq" id="WP_039679695.1">
    <property type="nucleotide sequence ID" value="NZ_JWHR01000087.1"/>
</dbReference>
<dbReference type="PROSITE" id="PS50853">
    <property type="entry name" value="FN3"/>
    <property type="match status" value="1"/>
</dbReference>
<evidence type="ECO:0000313" key="3">
    <source>
        <dbReference type="Proteomes" id="UP000031189"/>
    </source>
</evidence>
<name>A0A0B3WRP8_9FIRM</name>
<dbReference type="AlphaFoldDB" id="A0A0B3WRP8"/>